<feature type="domain" description="KTSC" evidence="1">
    <location>
        <begin position="6"/>
        <end position="46"/>
    </location>
</feature>
<accession>A0ABX1JWP0</accession>
<organism evidence="2 3">
    <name type="scientific">Cellulomonas septica</name>
    <dbReference type="NCBI Taxonomy" id="285080"/>
    <lineage>
        <taxon>Bacteria</taxon>
        <taxon>Bacillati</taxon>
        <taxon>Actinomycetota</taxon>
        <taxon>Actinomycetes</taxon>
        <taxon>Micrococcales</taxon>
        <taxon>Cellulomonadaceae</taxon>
        <taxon>Cellulomonas</taxon>
    </lineage>
</organism>
<dbReference type="EMBL" id="JAAXOY010000049">
    <property type="protein sequence ID" value="NKY38694.1"/>
    <property type="molecule type" value="Genomic_DNA"/>
</dbReference>
<keyword evidence="3" id="KW-1185">Reference proteome</keyword>
<proteinExistence type="predicted"/>
<dbReference type="RefSeq" id="WP_168677772.1">
    <property type="nucleotide sequence ID" value="NZ_JAAXOY010000049.1"/>
</dbReference>
<evidence type="ECO:0000259" key="1">
    <source>
        <dbReference type="Pfam" id="PF13619"/>
    </source>
</evidence>
<comment type="caution">
    <text evidence="2">The sequence shown here is derived from an EMBL/GenBank/DDBJ whole genome shotgun (WGS) entry which is preliminary data.</text>
</comment>
<dbReference type="InterPro" id="IPR025309">
    <property type="entry name" value="KTSC_dom"/>
</dbReference>
<name>A0ABX1JWP0_9CELL</name>
<dbReference type="Pfam" id="PF13619">
    <property type="entry name" value="KTSC"/>
    <property type="match status" value="1"/>
</dbReference>
<evidence type="ECO:0000313" key="3">
    <source>
        <dbReference type="Proteomes" id="UP000777774"/>
    </source>
</evidence>
<dbReference type="Proteomes" id="UP000777774">
    <property type="component" value="Unassembled WGS sequence"/>
</dbReference>
<sequence length="68" mass="8009">MARVVSDNLHAVGYDSAARTLRVAFRSGGLYDYFNVDESLHRQLLHPHPWRRVGHLVRRHAYVRVRTR</sequence>
<gene>
    <name evidence="2" type="ORF">HGA02_03890</name>
</gene>
<protein>
    <submittedName>
        <fullName evidence="2">KTSC domain-containing protein</fullName>
    </submittedName>
</protein>
<reference evidence="2 3" key="1">
    <citation type="submission" date="2020-04" db="EMBL/GenBank/DDBJ databases">
        <title>MicrobeNet Type strains.</title>
        <authorList>
            <person name="Nicholson A.C."/>
        </authorList>
    </citation>
    <scope>NUCLEOTIDE SEQUENCE [LARGE SCALE GENOMIC DNA]</scope>
    <source>
        <strain evidence="2 3">ATCC BAA-787</strain>
    </source>
</reference>
<evidence type="ECO:0000313" key="2">
    <source>
        <dbReference type="EMBL" id="NKY38694.1"/>
    </source>
</evidence>